<evidence type="ECO:0000256" key="1">
    <source>
        <dbReference type="ARBA" id="ARBA00004141"/>
    </source>
</evidence>
<sequence>MSSTSSASASASSSEAPAAAGGQNTSVSAWLWTLVPTLIFAVVYYGVFLTFRKREPRVYEPRSVVKTLPPEIRMDPARRGAFGWLSYLLKQNTSFMVHHLGLDGYFHVRFIFEFMCVCILGCVILWPILFPVNATGGNNEAFFSILSYSNVSSKWRFFAHVFLSWIFFGCVVFLIYRELVYYTTFRHAAQTTPFYDSLLSSRTLLISELPKEFMAEEELRKHFPSATNIWYARKYKELQKKVKERTKLAKKYEGSANKVIRKAMKQVLKAEKKGEPAPEPADDVNTYLKGGKKRPTHRLKFLIGKKVDTLDYGKIRLGELNTEIAKDQREHEANEQLSSVFLEFPTQIELAKAYQAIPYLKEFKHSRRRSGVAPEDVVWSNMAFTKYERWLRYIGANTVLTLLVVFWCVPIFVVGAISNINFITTALPFLKFINSVPDVIKGVITGLLPVVLLAVLMALLVPFIKFMAKQSGCLTQQDISGYTQSWYYAFLVVNSFIMMTIASSSISVIQDIINNPSSARDILGKNLPQAANFFISYITLQGLAVPGSLLAQVVGLILFQFLGKILDGTPRAKWTRWTSIGSPDYGVEYATMQFLCVLALSYAMIAPLILGFAAVAYLLTYFGKIYVMTYVKVPNPVDARGRNYPKALFQLFTGLYLAQVVLIIMFAIKFNWACVALEGVSLGATVLAHLWFQRMFFPILDTVPISAIKEAAGDPDCVYPMRDQGRKEVKTEGVSYWDGGNELGVMSSHVHGQVLNDRFPMDDEKALPVPEIVQAPSTMSTDKATRVSTDTEDVQKRSPFGDDNRVSDVGNSKSKYGLSDGVNTGKAAAKLATSAPKAGLSWISRFFHPRRESFQFLRSLMPDILFQYIEYNPDFVANAYTDPAVTDSPPEIWLIKDPMGLSEIEKNQAKVEGVSVVDDNASFIEGTTNFQFDGPPPGYEEAIRA</sequence>
<feature type="transmembrane region" description="Helical" evidence="8">
    <location>
        <begin position="157"/>
        <end position="176"/>
    </location>
</feature>
<evidence type="ECO:0008006" key="15">
    <source>
        <dbReference type="Google" id="ProtNLM"/>
    </source>
</evidence>
<feature type="domain" description="CSC1/OSCA1-like cytosolic" evidence="12">
    <location>
        <begin position="201"/>
        <end position="381"/>
    </location>
</feature>
<dbReference type="OMA" id="NWACVAL"/>
<feature type="transmembrane region" description="Helical" evidence="8">
    <location>
        <begin position="485"/>
        <end position="513"/>
    </location>
</feature>
<feature type="region of interest" description="Disordered" evidence="7">
    <location>
        <begin position="270"/>
        <end position="289"/>
    </location>
</feature>
<evidence type="ECO:0000256" key="8">
    <source>
        <dbReference type="SAM" id="Phobius"/>
    </source>
</evidence>
<dbReference type="PANTHER" id="PTHR13018">
    <property type="entry name" value="PROBABLE MEMBRANE PROTEIN DUF221-RELATED"/>
    <property type="match status" value="1"/>
</dbReference>
<keyword evidence="5 8" id="KW-1133">Transmembrane helix</keyword>
<comment type="similarity">
    <text evidence="2">Belongs to the CSC1 (TC 1.A.17) family.</text>
</comment>
<dbReference type="RefSeq" id="XP_034013600.1">
    <property type="nucleotide sequence ID" value="XM_034154208.1"/>
</dbReference>
<feature type="transmembrane region" description="Helical" evidence="8">
    <location>
        <begin position="110"/>
        <end position="129"/>
    </location>
</feature>
<protein>
    <recommendedName>
        <fullName evidence="15">CSC1/OSCA1-like 7TM region domain-containing protein</fullName>
    </recommendedName>
</protein>
<dbReference type="GO" id="GO:0005227">
    <property type="term" value="F:calcium-activated cation channel activity"/>
    <property type="evidence" value="ECO:0007669"/>
    <property type="project" value="InterPro"/>
</dbReference>
<evidence type="ECO:0000256" key="7">
    <source>
        <dbReference type="SAM" id="MobiDB-lite"/>
    </source>
</evidence>
<feature type="transmembrane region" description="Helical" evidence="8">
    <location>
        <begin position="594"/>
        <end position="627"/>
    </location>
</feature>
<accession>A0A642UTJ3</accession>
<feature type="domain" description="CSC1/OSCA1-like 7TM region" evidence="9">
    <location>
        <begin position="393"/>
        <end position="666"/>
    </location>
</feature>
<proteinExistence type="inferred from homology"/>
<dbReference type="Proteomes" id="UP000449547">
    <property type="component" value="Unassembled WGS sequence"/>
</dbReference>
<feature type="domain" description="10TM putative phosphate transporter extracellular tail" evidence="10">
    <location>
        <begin position="846"/>
        <end position="937"/>
    </location>
</feature>
<feature type="transmembrane region" description="Helical" evidence="8">
    <location>
        <begin position="675"/>
        <end position="692"/>
    </location>
</feature>
<dbReference type="InterPro" id="IPR032880">
    <property type="entry name" value="CSC1/OSCA1-like_N"/>
</dbReference>
<feature type="transmembrane region" description="Helical" evidence="8">
    <location>
        <begin position="647"/>
        <end position="668"/>
    </location>
</feature>
<feature type="region of interest" description="Disordered" evidence="7">
    <location>
        <begin position="1"/>
        <end position="21"/>
    </location>
</feature>
<dbReference type="OrthoDB" id="1076608at2759"/>
<organism evidence="13 14">
    <name type="scientific">Diutina rugosa</name>
    <name type="common">Yeast</name>
    <name type="synonym">Candida rugosa</name>
    <dbReference type="NCBI Taxonomy" id="5481"/>
    <lineage>
        <taxon>Eukaryota</taxon>
        <taxon>Fungi</taxon>
        <taxon>Dikarya</taxon>
        <taxon>Ascomycota</taxon>
        <taxon>Saccharomycotina</taxon>
        <taxon>Pichiomycetes</taxon>
        <taxon>Debaryomycetaceae</taxon>
        <taxon>Diutina</taxon>
    </lineage>
</organism>
<reference evidence="13 14" key="1">
    <citation type="submission" date="2019-07" db="EMBL/GenBank/DDBJ databases">
        <title>Genome assembly of two rare yeast pathogens: Diutina rugosa and Trichomonascus ciferrii.</title>
        <authorList>
            <person name="Mixao V."/>
            <person name="Saus E."/>
            <person name="Hansen A."/>
            <person name="Lass-Flor C."/>
            <person name="Gabaldon T."/>
        </authorList>
    </citation>
    <scope>NUCLEOTIDE SEQUENCE [LARGE SCALE GENOMIC DNA]</scope>
    <source>
        <strain evidence="13 14">CBS 613</strain>
    </source>
</reference>
<dbReference type="VEuPathDB" id="FungiDB:DIURU_001642"/>
<evidence type="ECO:0000313" key="14">
    <source>
        <dbReference type="Proteomes" id="UP000449547"/>
    </source>
</evidence>
<dbReference type="InterPro" id="IPR027815">
    <property type="entry name" value="CSC1/OSCA1-like_cyt"/>
</dbReference>
<evidence type="ECO:0000259" key="12">
    <source>
        <dbReference type="Pfam" id="PF14703"/>
    </source>
</evidence>
<dbReference type="Pfam" id="PF14703">
    <property type="entry name" value="PHM7_cyt"/>
    <property type="match status" value="1"/>
</dbReference>
<dbReference type="InterPro" id="IPR022257">
    <property type="entry name" value="PHM7_ext"/>
</dbReference>
<feature type="transmembrane region" description="Helical" evidence="8">
    <location>
        <begin position="443"/>
        <end position="464"/>
    </location>
</feature>
<dbReference type="InterPro" id="IPR045122">
    <property type="entry name" value="Csc1-like"/>
</dbReference>
<feature type="region of interest" description="Disordered" evidence="7">
    <location>
        <begin position="777"/>
        <end position="812"/>
    </location>
</feature>
<dbReference type="Pfam" id="PF12621">
    <property type="entry name" value="PHM7_ext"/>
    <property type="match status" value="1"/>
</dbReference>
<evidence type="ECO:0000259" key="10">
    <source>
        <dbReference type="Pfam" id="PF12621"/>
    </source>
</evidence>
<keyword evidence="14" id="KW-1185">Reference proteome</keyword>
<evidence type="ECO:0000259" key="9">
    <source>
        <dbReference type="Pfam" id="PF02714"/>
    </source>
</evidence>
<evidence type="ECO:0000259" key="11">
    <source>
        <dbReference type="Pfam" id="PF13967"/>
    </source>
</evidence>
<feature type="transmembrane region" description="Helical" evidence="8">
    <location>
        <begin position="30"/>
        <end position="51"/>
    </location>
</feature>
<evidence type="ECO:0000256" key="2">
    <source>
        <dbReference type="ARBA" id="ARBA00007779"/>
    </source>
</evidence>
<keyword evidence="3" id="KW-0813">Transport</keyword>
<comment type="subcellular location">
    <subcellularLocation>
        <location evidence="1">Membrane</location>
        <topology evidence="1">Multi-pass membrane protein</topology>
    </subcellularLocation>
</comment>
<dbReference type="GeneID" id="54780295"/>
<dbReference type="GO" id="GO:0005886">
    <property type="term" value="C:plasma membrane"/>
    <property type="evidence" value="ECO:0007669"/>
    <property type="project" value="TreeGrafter"/>
</dbReference>
<evidence type="ECO:0000256" key="4">
    <source>
        <dbReference type="ARBA" id="ARBA00022692"/>
    </source>
</evidence>
<evidence type="ECO:0000256" key="5">
    <source>
        <dbReference type="ARBA" id="ARBA00022989"/>
    </source>
</evidence>
<evidence type="ECO:0000256" key="3">
    <source>
        <dbReference type="ARBA" id="ARBA00022448"/>
    </source>
</evidence>
<feature type="compositionally biased region" description="Basic and acidic residues" evidence="7">
    <location>
        <begin position="793"/>
        <end position="806"/>
    </location>
</feature>
<feature type="domain" description="CSC1/OSCA1-like N-terminal transmembrane" evidence="11">
    <location>
        <begin position="31"/>
        <end position="178"/>
    </location>
</feature>
<keyword evidence="6 8" id="KW-0472">Membrane</keyword>
<evidence type="ECO:0000256" key="6">
    <source>
        <dbReference type="ARBA" id="ARBA00023136"/>
    </source>
</evidence>
<feature type="compositionally biased region" description="Polar residues" evidence="7">
    <location>
        <begin position="777"/>
        <end position="788"/>
    </location>
</feature>
<dbReference type="InterPro" id="IPR003864">
    <property type="entry name" value="CSC1/OSCA1-like_7TM"/>
</dbReference>
<comment type="caution">
    <text evidence="13">The sequence shown here is derived from an EMBL/GenBank/DDBJ whole genome shotgun (WGS) entry which is preliminary data.</text>
</comment>
<evidence type="ECO:0000313" key="13">
    <source>
        <dbReference type="EMBL" id="KAA8905214.1"/>
    </source>
</evidence>
<dbReference type="EMBL" id="SWFT01000050">
    <property type="protein sequence ID" value="KAA8905214.1"/>
    <property type="molecule type" value="Genomic_DNA"/>
</dbReference>
<dbReference type="PANTHER" id="PTHR13018:SF139">
    <property type="entry name" value="PHOSPHATE METABOLISM PROTEIN 7"/>
    <property type="match status" value="1"/>
</dbReference>
<name>A0A642UTJ3_DIURU</name>
<dbReference type="AlphaFoldDB" id="A0A642UTJ3"/>
<feature type="transmembrane region" description="Helical" evidence="8">
    <location>
        <begin position="399"/>
        <end position="423"/>
    </location>
</feature>
<dbReference type="Pfam" id="PF02714">
    <property type="entry name" value="RSN1_7TM"/>
    <property type="match status" value="1"/>
</dbReference>
<feature type="transmembrane region" description="Helical" evidence="8">
    <location>
        <begin position="533"/>
        <end position="559"/>
    </location>
</feature>
<feature type="compositionally biased region" description="Low complexity" evidence="7">
    <location>
        <begin position="1"/>
        <end position="20"/>
    </location>
</feature>
<gene>
    <name evidence="13" type="ORF">DIURU_001642</name>
</gene>
<keyword evidence="4 8" id="KW-0812">Transmembrane</keyword>
<dbReference type="Pfam" id="PF13967">
    <property type="entry name" value="RSN1_TM"/>
    <property type="match status" value="1"/>
</dbReference>